<dbReference type="PANTHER" id="PTHR35798">
    <property type="entry name" value="CELL DIVISION PROTEIN SEPF"/>
    <property type="match status" value="1"/>
</dbReference>
<dbReference type="Pfam" id="PF04472">
    <property type="entry name" value="SepF"/>
    <property type="match status" value="1"/>
</dbReference>
<comment type="subcellular location">
    <subcellularLocation>
        <location evidence="5">Cytoplasm</location>
    </subcellularLocation>
    <text evidence="5">Localizes to the division site, in a FtsZ-dependent manner.</text>
</comment>
<gene>
    <name evidence="5" type="primary">sepF</name>
    <name evidence="6" type="ORF">JVW63_05550</name>
</gene>
<dbReference type="EMBL" id="JAFFJS010000003">
    <property type="protein sequence ID" value="MBM9433161.1"/>
    <property type="molecule type" value="Genomic_DNA"/>
</dbReference>
<reference evidence="7" key="1">
    <citation type="submission" date="2021-02" db="EMBL/GenBank/DDBJ databases">
        <title>Leucobacter sp. CX169.</title>
        <authorList>
            <person name="Cheng Y."/>
        </authorList>
    </citation>
    <scope>NUCLEOTIDE SEQUENCE [LARGE SCALE GENOMIC DNA]</scope>
    <source>
        <strain evidence="7">JY899</strain>
    </source>
</reference>
<dbReference type="HAMAP" id="MF_01197">
    <property type="entry name" value="SepF"/>
    <property type="match status" value="1"/>
</dbReference>
<dbReference type="Gene3D" id="3.30.110.150">
    <property type="entry name" value="SepF-like protein"/>
    <property type="match status" value="1"/>
</dbReference>
<dbReference type="PANTHER" id="PTHR35798:SF1">
    <property type="entry name" value="CELL DIVISION PROTEIN SEPF"/>
    <property type="match status" value="1"/>
</dbReference>
<accession>A0ABS2TES6</accession>
<keyword evidence="7" id="KW-1185">Reference proteome</keyword>
<evidence type="ECO:0000256" key="5">
    <source>
        <dbReference type="HAMAP-Rule" id="MF_01197"/>
    </source>
</evidence>
<proteinExistence type="inferred from homology"/>
<dbReference type="GO" id="GO:0051301">
    <property type="term" value="P:cell division"/>
    <property type="evidence" value="ECO:0007669"/>
    <property type="project" value="UniProtKB-KW"/>
</dbReference>
<evidence type="ECO:0000256" key="2">
    <source>
        <dbReference type="ARBA" id="ARBA00023210"/>
    </source>
</evidence>
<keyword evidence="2 5" id="KW-0717">Septation</keyword>
<evidence type="ECO:0000256" key="3">
    <source>
        <dbReference type="ARBA" id="ARBA00023306"/>
    </source>
</evidence>
<dbReference type="InterPro" id="IPR007561">
    <property type="entry name" value="Cell_div_SepF/SepF-rel"/>
</dbReference>
<dbReference type="InterPro" id="IPR023052">
    <property type="entry name" value="Cell_div_SepF"/>
</dbReference>
<protein>
    <recommendedName>
        <fullName evidence="5">Cell division protein SepF</fullName>
    </recommendedName>
</protein>
<name>A0ABS2TES6_9ACTO</name>
<sequence>MGMFERFMEKATLSDENEEFFEGDDYEYEDDYVGEAPVSNIRPVSSAEEVSRIATCWPRTFTDVATFADEFRKDLPVILNLSAADDSARQRIADFALGVCYGRGGNLNQISDDVLLMTPHSVRMEEHRSDGNNRLGR</sequence>
<comment type="subunit">
    <text evidence="5">Homodimer. Interacts with FtsZ.</text>
</comment>
<comment type="similarity">
    <text evidence="5">Belongs to the SepF family.</text>
</comment>
<evidence type="ECO:0000256" key="1">
    <source>
        <dbReference type="ARBA" id="ARBA00022618"/>
    </source>
</evidence>
<keyword evidence="3 5" id="KW-0131">Cell cycle</keyword>
<keyword evidence="1 5" id="KW-0132">Cell division</keyword>
<dbReference type="InterPro" id="IPR038594">
    <property type="entry name" value="SepF-like_sf"/>
</dbReference>
<evidence type="ECO:0000313" key="6">
    <source>
        <dbReference type="EMBL" id="MBM9433161.1"/>
    </source>
</evidence>
<keyword evidence="5" id="KW-0963">Cytoplasm</keyword>
<dbReference type="Proteomes" id="UP000705983">
    <property type="component" value="Unassembled WGS sequence"/>
</dbReference>
<evidence type="ECO:0000256" key="4">
    <source>
        <dbReference type="ARBA" id="ARBA00044936"/>
    </source>
</evidence>
<comment type="caution">
    <text evidence="6">The sequence shown here is derived from an EMBL/GenBank/DDBJ whole genome shotgun (WGS) entry which is preliminary data.</text>
</comment>
<comment type="function">
    <text evidence="4 5">Cell division protein that is part of the divisome complex and is recruited early to the Z-ring. Probably stimulates Z-ring formation, perhaps through the cross-linking of FtsZ protofilaments. Its function overlaps with FtsA.</text>
</comment>
<dbReference type="RefSeq" id="WP_182173894.1">
    <property type="nucleotide sequence ID" value="NZ_CP059676.1"/>
</dbReference>
<evidence type="ECO:0000313" key="7">
    <source>
        <dbReference type="Proteomes" id="UP000705983"/>
    </source>
</evidence>
<organism evidence="6 7">
    <name type="scientific">Flaviflexus equikiangi</name>
    <dbReference type="NCBI Taxonomy" id="2758573"/>
    <lineage>
        <taxon>Bacteria</taxon>
        <taxon>Bacillati</taxon>
        <taxon>Actinomycetota</taxon>
        <taxon>Actinomycetes</taxon>
        <taxon>Actinomycetales</taxon>
        <taxon>Actinomycetaceae</taxon>
        <taxon>Flaviflexus</taxon>
    </lineage>
</organism>